<feature type="domain" description="Beta-galactosidase 1-like first all-beta" evidence="8">
    <location>
        <begin position="373"/>
        <end position="483"/>
    </location>
</feature>
<dbReference type="GO" id="GO:0005975">
    <property type="term" value="P:carbohydrate metabolic process"/>
    <property type="evidence" value="ECO:0007669"/>
    <property type="project" value="InterPro"/>
</dbReference>
<dbReference type="PANTHER" id="PTHR23421">
    <property type="entry name" value="BETA-GALACTOSIDASE RELATED"/>
    <property type="match status" value="1"/>
</dbReference>
<name>A0A844G1R1_9BACT</name>
<feature type="domain" description="Glycoside hydrolase 35 catalytic" evidence="7">
    <location>
        <begin position="12"/>
        <end position="328"/>
    </location>
</feature>
<dbReference type="InterPro" id="IPR019801">
    <property type="entry name" value="Glyco_hydro_35_CS"/>
</dbReference>
<dbReference type="InterPro" id="IPR017853">
    <property type="entry name" value="GH"/>
</dbReference>
<feature type="active site" description="Nucleophile" evidence="6">
    <location>
        <position position="234"/>
    </location>
</feature>
<evidence type="ECO:0000256" key="1">
    <source>
        <dbReference type="ARBA" id="ARBA00009809"/>
    </source>
</evidence>
<keyword evidence="2" id="KW-0732">Signal</keyword>
<evidence type="ECO:0000256" key="5">
    <source>
        <dbReference type="ARBA" id="ARBA00023295"/>
    </source>
</evidence>
<reference evidence="10 11" key="1">
    <citation type="submission" date="2019-08" db="EMBL/GenBank/DDBJ databases">
        <title>In-depth cultivation of the pig gut microbiome towards novel bacterial diversity and tailored functional studies.</title>
        <authorList>
            <person name="Wylensek D."/>
            <person name="Hitch T.C.A."/>
            <person name="Clavel T."/>
        </authorList>
    </citation>
    <scope>NUCLEOTIDE SEQUENCE [LARGE SCALE GENOMIC DNA]</scope>
    <source>
        <strain evidence="10 11">BBE-744-WT-12</strain>
    </source>
</reference>
<evidence type="ECO:0000256" key="3">
    <source>
        <dbReference type="ARBA" id="ARBA00022801"/>
    </source>
</evidence>
<protein>
    <submittedName>
        <fullName evidence="10">Beta-galactosidase</fullName>
    </submittedName>
</protein>
<dbReference type="InterPro" id="IPR031330">
    <property type="entry name" value="Gly_Hdrlase_35_cat"/>
</dbReference>
<dbReference type="AlphaFoldDB" id="A0A844G1R1"/>
<dbReference type="RefSeq" id="WP_106054552.1">
    <property type="nucleotide sequence ID" value="NZ_DBFCGB010000183.1"/>
</dbReference>
<dbReference type="FunFam" id="3.20.20.80:FF:000017">
    <property type="entry name" value="Beta-galactosidase"/>
    <property type="match status" value="1"/>
</dbReference>
<keyword evidence="11" id="KW-1185">Reference proteome</keyword>
<evidence type="ECO:0000259" key="9">
    <source>
        <dbReference type="Pfam" id="PF21467"/>
    </source>
</evidence>
<organism evidence="10 11">
    <name type="scientific">Victivallis lenta</name>
    <dbReference type="NCBI Taxonomy" id="2606640"/>
    <lineage>
        <taxon>Bacteria</taxon>
        <taxon>Pseudomonadati</taxon>
        <taxon>Lentisphaerota</taxon>
        <taxon>Lentisphaeria</taxon>
        <taxon>Victivallales</taxon>
        <taxon>Victivallaceae</taxon>
        <taxon>Victivallis</taxon>
    </lineage>
</organism>
<dbReference type="Pfam" id="PF01301">
    <property type="entry name" value="Glyco_hydro_35"/>
    <property type="match status" value="1"/>
</dbReference>
<evidence type="ECO:0000313" key="10">
    <source>
        <dbReference type="EMBL" id="MST96508.1"/>
    </source>
</evidence>
<dbReference type="Pfam" id="PF21317">
    <property type="entry name" value="BetaGal_ABD_1"/>
    <property type="match status" value="1"/>
</dbReference>
<feature type="active site" description="Proton donor" evidence="6">
    <location>
        <position position="158"/>
    </location>
</feature>
<evidence type="ECO:0000259" key="8">
    <source>
        <dbReference type="Pfam" id="PF21317"/>
    </source>
</evidence>
<evidence type="ECO:0000259" key="7">
    <source>
        <dbReference type="Pfam" id="PF01301"/>
    </source>
</evidence>
<dbReference type="SUPFAM" id="SSF51445">
    <property type="entry name" value="(Trans)glycosidases"/>
    <property type="match status" value="1"/>
</dbReference>
<dbReference type="InterPro" id="IPR048913">
    <property type="entry name" value="BetaGal_gal-bd"/>
</dbReference>
<dbReference type="Proteomes" id="UP000435649">
    <property type="component" value="Unassembled WGS sequence"/>
</dbReference>
<dbReference type="PROSITE" id="PS01182">
    <property type="entry name" value="GLYCOSYL_HYDROL_F35"/>
    <property type="match status" value="1"/>
</dbReference>
<sequence length="584" mass="65019">MAGVEISGGAIRIAGKPTQIISGTIHYFRIRPEQWRDRIAKAKMMGLNAVETYVCHNLHEPKPGQFDFAGMLDLEAFLDEIHRAGLYAIVRPGPYICAEWENGGLPAWLSARPGVEFRCMNPAFLAANDRYLNTVLPLVKKHLYTAGGPVIMLQIENEYGSYGNDKAYLRHVRQICLDNGIDVPLFTSDGPDDWMLQGGTIPECFQTVNFGSRSAEAFAQSRKYRPEGPDFCMEFWNGWFDHWGEEHHTRAADDVAQELDAMLKTGASVNFFVFCGGTNFGFTAGANGNGDRPGDYAPTVTSYDYDGPLTEWGDPTPKFFACQEVIRKYRPDAPFGTPSPVRKAAYGKAELTESAPLLEALDRLAAKHESVRPPTMEACGQNFGFIHYRTKLSGPFDNRLYFPEVRDRVMAWADGSYLGTVYRNDADRFLPVRTGPAGAVLDLLVENTGRINYGPLVGRDCKGLPLGVGITWQMLSNFEVWNLELDDLSGLVYGPFSAEENRPAFHRGSFDVTETAETFLEFPGVKGVVWINGFNIGRYWNIGPGNTLYIPAPLLRKGKNEIVVLELHKLNAPSVTLTDRPRLD</sequence>
<evidence type="ECO:0000256" key="2">
    <source>
        <dbReference type="ARBA" id="ARBA00022729"/>
    </source>
</evidence>
<dbReference type="GO" id="GO:0004565">
    <property type="term" value="F:beta-galactosidase activity"/>
    <property type="evidence" value="ECO:0007669"/>
    <property type="project" value="InterPro"/>
</dbReference>
<dbReference type="Pfam" id="PF21467">
    <property type="entry name" value="BetaGal_gal-bd"/>
    <property type="match status" value="1"/>
</dbReference>
<dbReference type="Gene3D" id="2.60.120.260">
    <property type="entry name" value="Galactose-binding domain-like"/>
    <property type="match status" value="2"/>
</dbReference>
<evidence type="ECO:0000256" key="6">
    <source>
        <dbReference type="PIRSR" id="PIRSR006336-1"/>
    </source>
</evidence>
<dbReference type="EMBL" id="VUNS01000004">
    <property type="protein sequence ID" value="MST96508.1"/>
    <property type="molecule type" value="Genomic_DNA"/>
</dbReference>
<dbReference type="InterPro" id="IPR048912">
    <property type="entry name" value="BetaGal1-like_ABD1"/>
</dbReference>
<evidence type="ECO:0000256" key="4">
    <source>
        <dbReference type="ARBA" id="ARBA00023180"/>
    </source>
</evidence>
<dbReference type="Gene3D" id="3.20.20.80">
    <property type="entry name" value="Glycosidases"/>
    <property type="match status" value="1"/>
</dbReference>
<dbReference type="PRINTS" id="PR00742">
    <property type="entry name" value="GLHYDRLASE35"/>
</dbReference>
<dbReference type="InterPro" id="IPR008979">
    <property type="entry name" value="Galactose-bd-like_sf"/>
</dbReference>
<comment type="caution">
    <text evidence="10">The sequence shown here is derived from an EMBL/GenBank/DDBJ whole genome shotgun (WGS) entry which is preliminary data.</text>
</comment>
<accession>A0A844G1R1</accession>
<dbReference type="SUPFAM" id="SSF49785">
    <property type="entry name" value="Galactose-binding domain-like"/>
    <property type="match status" value="1"/>
</dbReference>
<keyword evidence="4" id="KW-0325">Glycoprotein</keyword>
<gene>
    <name evidence="10" type="ORF">FYJ85_05540</name>
</gene>
<feature type="domain" description="Beta-galactosidase galactose-binding" evidence="9">
    <location>
        <begin position="503"/>
        <end position="560"/>
    </location>
</feature>
<keyword evidence="3" id="KW-0378">Hydrolase</keyword>
<proteinExistence type="inferred from homology"/>
<evidence type="ECO:0000313" key="11">
    <source>
        <dbReference type="Proteomes" id="UP000435649"/>
    </source>
</evidence>
<keyword evidence="5" id="KW-0326">Glycosidase</keyword>
<dbReference type="PIRSF" id="PIRSF006336">
    <property type="entry name" value="B-gal"/>
    <property type="match status" value="1"/>
</dbReference>
<dbReference type="InterPro" id="IPR001944">
    <property type="entry name" value="Glycoside_Hdrlase_35"/>
</dbReference>
<dbReference type="InterPro" id="IPR026283">
    <property type="entry name" value="B-gal_1-like"/>
</dbReference>
<comment type="similarity">
    <text evidence="1">Belongs to the glycosyl hydrolase 35 family.</text>
</comment>